<dbReference type="InterPro" id="IPR001314">
    <property type="entry name" value="Peptidase_S1A"/>
</dbReference>
<gene>
    <name evidence="12" type="primary">LOC117141271</name>
</gene>
<evidence type="ECO:0000256" key="8">
    <source>
        <dbReference type="RuleBase" id="RU363034"/>
    </source>
</evidence>
<dbReference type="RefSeq" id="XP_033160532.1">
    <property type="nucleotide sequence ID" value="XM_033304641.1"/>
</dbReference>
<keyword evidence="7" id="KW-1015">Disulfide bond</keyword>
<evidence type="ECO:0000259" key="10">
    <source>
        <dbReference type="PROSITE" id="PS50240"/>
    </source>
</evidence>
<evidence type="ECO:0000256" key="2">
    <source>
        <dbReference type="ARBA" id="ARBA00022670"/>
    </source>
</evidence>
<organism evidence="11 12">
    <name type="scientific">Drosophila mauritiana</name>
    <name type="common">Fruit fly</name>
    <dbReference type="NCBI Taxonomy" id="7226"/>
    <lineage>
        <taxon>Eukaryota</taxon>
        <taxon>Metazoa</taxon>
        <taxon>Ecdysozoa</taxon>
        <taxon>Arthropoda</taxon>
        <taxon>Hexapoda</taxon>
        <taxon>Insecta</taxon>
        <taxon>Pterygota</taxon>
        <taxon>Neoptera</taxon>
        <taxon>Endopterygota</taxon>
        <taxon>Diptera</taxon>
        <taxon>Brachycera</taxon>
        <taxon>Muscomorpha</taxon>
        <taxon>Ephydroidea</taxon>
        <taxon>Drosophilidae</taxon>
        <taxon>Drosophila</taxon>
        <taxon>Sophophora</taxon>
    </lineage>
</organism>
<dbReference type="PRINTS" id="PR00722">
    <property type="entry name" value="CHYMOTRYPSIN"/>
</dbReference>
<feature type="compositionally biased region" description="Basic residues" evidence="9">
    <location>
        <begin position="93"/>
        <end position="105"/>
    </location>
</feature>
<comment type="similarity">
    <text evidence="1">Belongs to the peptidase S1 family.</text>
</comment>
<dbReference type="PROSITE" id="PS00135">
    <property type="entry name" value="TRYPSIN_SER"/>
    <property type="match status" value="1"/>
</dbReference>
<dbReference type="PANTHER" id="PTHR24276">
    <property type="entry name" value="POLYSERASE-RELATED"/>
    <property type="match status" value="1"/>
</dbReference>
<keyword evidence="11" id="KW-1185">Reference proteome</keyword>
<dbReference type="InterPro" id="IPR018114">
    <property type="entry name" value="TRYPSIN_HIS"/>
</dbReference>
<dbReference type="Proteomes" id="UP000515162">
    <property type="component" value="Chromosome 3L"/>
</dbReference>
<dbReference type="InterPro" id="IPR043504">
    <property type="entry name" value="Peptidase_S1_PA_chymotrypsin"/>
</dbReference>
<name>A0A6P8JUP8_DROMA</name>
<dbReference type="CDD" id="cd00190">
    <property type="entry name" value="Tryp_SPc"/>
    <property type="match status" value="1"/>
</dbReference>
<dbReference type="PANTHER" id="PTHR24276:SF94">
    <property type="entry name" value="AT20289P-RELATED"/>
    <property type="match status" value="1"/>
</dbReference>
<dbReference type="PROSITE" id="PS00134">
    <property type="entry name" value="TRYPSIN_HIS"/>
    <property type="match status" value="1"/>
</dbReference>
<dbReference type="InterPro" id="IPR050430">
    <property type="entry name" value="Peptidase_S1"/>
</dbReference>
<dbReference type="InterPro" id="IPR033116">
    <property type="entry name" value="TRYPSIN_SER"/>
</dbReference>
<keyword evidence="2 8" id="KW-0645">Protease</keyword>
<dbReference type="GeneID" id="117141271"/>
<feature type="compositionally biased region" description="Polar residues" evidence="9">
    <location>
        <begin position="106"/>
        <end position="121"/>
    </location>
</feature>
<evidence type="ECO:0000256" key="7">
    <source>
        <dbReference type="ARBA" id="ARBA00023157"/>
    </source>
</evidence>
<dbReference type="AlphaFoldDB" id="A0A6P8JUP8"/>
<dbReference type="FunFam" id="2.40.10.10:FF:000034">
    <property type="entry name" value="Eupolytin"/>
    <property type="match status" value="1"/>
</dbReference>
<dbReference type="GO" id="GO:0004252">
    <property type="term" value="F:serine-type endopeptidase activity"/>
    <property type="evidence" value="ECO:0007669"/>
    <property type="project" value="InterPro"/>
</dbReference>
<dbReference type="GO" id="GO:0006508">
    <property type="term" value="P:proteolysis"/>
    <property type="evidence" value="ECO:0007669"/>
    <property type="project" value="UniProtKB-KW"/>
</dbReference>
<reference evidence="12" key="1">
    <citation type="submission" date="2025-08" db="UniProtKB">
        <authorList>
            <consortium name="RefSeq"/>
        </authorList>
    </citation>
    <scope>IDENTIFICATION</scope>
    <source>
        <strain evidence="12">Mau12</strain>
        <tissue evidence="12">Whole Body</tissue>
    </source>
</reference>
<keyword evidence="4 8" id="KW-0378">Hydrolase</keyword>
<evidence type="ECO:0000256" key="9">
    <source>
        <dbReference type="SAM" id="MobiDB-lite"/>
    </source>
</evidence>
<evidence type="ECO:0000313" key="12">
    <source>
        <dbReference type="RefSeq" id="XP_033160532.1"/>
    </source>
</evidence>
<sequence length="347" mass="37510">MLAIVTRTVCSGDISMFCRISGHKSRGKVITTTVHSDMLWRWEYLILGMLVLAELTQLGEAVTANQQRRNRRLRSANGTKRLAGRKNQTGNRSNRRQTTARKLSAKRVNQNKKAATSSKIQSRIVGGTSTTVSTTPYIVQLRRGSNLCGGSLISEQWVLTAAHCVKGYSASDFTVRGGTTTLDGSDGVTRSVSSIHVAPKFTSKKMNMDAALLKLNQSLTGTNIGTISMANYRPKAGSRVRIAGWGVTKEGGTTASKTLQTAQIRVVRQQKCRKDYRGQATITKYMLCARAAGKDSCSGDSGGPVTRNNTLLGIVSFGYGCARAGYPGVYTAVVSIRQWATNIMANN</sequence>
<protein>
    <submittedName>
        <fullName evidence="12">Trypsin</fullName>
    </submittedName>
</protein>
<evidence type="ECO:0000256" key="6">
    <source>
        <dbReference type="ARBA" id="ARBA00023145"/>
    </source>
</evidence>
<feature type="region of interest" description="Disordered" evidence="9">
    <location>
        <begin position="64"/>
        <end position="121"/>
    </location>
</feature>
<proteinExistence type="inferred from homology"/>
<evidence type="ECO:0000256" key="3">
    <source>
        <dbReference type="ARBA" id="ARBA00022729"/>
    </source>
</evidence>
<dbReference type="Gene3D" id="2.40.10.10">
    <property type="entry name" value="Trypsin-like serine proteases"/>
    <property type="match status" value="1"/>
</dbReference>
<accession>A0A6P8JUP8</accession>
<dbReference type="PROSITE" id="PS50240">
    <property type="entry name" value="TRYPSIN_DOM"/>
    <property type="match status" value="1"/>
</dbReference>
<keyword evidence="6" id="KW-0865">Zymogen</keyword>
<dbReference type="SMART" id="SM00020">
    <property type="entry name" value="Tryp_SPc"/>
    <property type="match status" value="1"/>
</dbReference>
<feature type="domain" description="Peptidase S1" evidence="10">
    <location>
        <begin position="124"/>
        <end position="345"/>
    </location>
</feature>
<dbReference type="SUPFAM" id="SSF50494">
    <property type="entry name" value="Trypsin-like serine proteases"/>
    <property type="match status" value="1"/>
</dbReference>
<evidence type="ECO:0000256" key="1">
    <source>
        <dbReference type="ARBA" id="ARBA00007664"/>
    </source>
</evidence>
<evidence type="ECO:0000313" key="11">
    <source>
        <dbReference type="Proteomes" id="UP000515162"/>
    </source>
</evidence>
<evidence type="ECO:0000256" key="5">
    <source>
        <dbReference type="ARBA" id="ARBA00022825"/>
    </source>
</evidence>
<keyword evidence="3" id="KW-0732">Signal</keyword>
<keyword evidence="5 8" id="KW-0720">Serine protease</keyword>
<evidence type="ECO:0000256" key="4">
    <source>
        <dbReference type="ARBA" id="ARBA00022801"/>
    </source>
</evidence>
<dbReference type="Pfam" id="PF00089">
    <property type="entry name" value="Trypsin"/>
    <property type="match status" value="1"/>
</dbReference>
<dbReference type="InterPro" id="IPR009003">
    <property type="entry name" value="Peptidase_S1_PA"/>
</dbReference>
<dbReference type="InterPro" id="IPR001254">
    <property type="entry name" value="Trypsin_dom"/>
</dbReference>